<reference evidence="2" key="2">
    <citation type="submission" date="2020-09" db="EMBL/GenBank/DDBJ databases">
        <authorList>
            <person name="Sun Q."/>
            <person name="Ohkuma M."/>
        </authorList>
    </citation>
    <scope>NUCLEOTIDE SEQUENCE</scope>
    <source>
        <strain evidence="2">JCM 19831</strain>
    </source>
</reference>
<organism evidence="2 3">
    <name type="scientific">Dactylosporangium sucinum</name>
    <dbReference type="NCBI Taxonomy" id="1424081"/>
    <lineage>
        <taxon>Bacteria</taxon>
        <taxon>Bacillati</taxon>
        <taxon>Actinomycetota</taxon>
        <taxon>Actinomycetes</taxon>
        <taxon>Micromonosporales</taxon>
        <taxon>Micromonosporaceae</taxon>
        <taxon>Dactylosporangium</taxon>
    </lineage>
</organism>
<comment type="caution">
    <text evidence="2">The sequence shown here is derived from an EMBL/GenBank/DDBJ whole genome shotgun (WGS) entry which is preliminary data.</text>
</comment>
<evidence type="ECO:0000256" key="1">
    <source>
        <dbReference type="SAM" id="MobiDB-lite"/>
    </source>
</evidence>
<dbReference type="RefSeq" id="WP_190248283.1">
    <property type="nucleotide sequence ID" value="NZ_BMPI01000003.1"/>
</dbReference>
<proteinExistence type="predicted"/>
<accession>A0A917T3D7</accession>
<dbReference type="AlphaFoldDB" id="A0A917T3D7"/>
<dbReference type="EMBL" id="BMPI01000003">
    <property type="protein sequence ID" value="GGM09186.1"/>
    <property type="molecule type" value="Genomic_DNA"/>
</dbReference>
<dbReference type="Proteomes" id="UP000642070">
    <property type="component" value="Unassembled WGS sequence"/>
</dbReference>
<name>A0A917T3D7_9ACTN</name>
<keyword evidence="3" id="KW-1185">Reference proteome</keyword>
<evidence type="ECO:0000313" key="3">
    <source>
        <dbReference type="Proteomes" id="UP000642070"/>
    </source>
</evidence>
<protein>
    <submittedName>
        <fullName evidence="2">Uncharacterized protein</fullName>
    </submittedName>
</protein>
<reference evidence="2" key="1">
    <citation type="journal article" date="2014" name="Int. J. Syst. Evol. Microbiol.">
        <title>Complete genome sequence of Corynebacterium casei LMG S-19264T (=DSM 44701T), isolated from a smear-ripened cheese.</title>
        <authorList>
            <consortium name="US DOE Joint Genome Institute (JGI-PGF)"/>
            <person name="Walter F."/>
            <person name="Albersmeier A."/>
            <person name="Kalinowski J."/>
            <person name="Ruckert C."/>
        </authorList>
    </citation>
    <scope>NUCLEOTIDE SEQUENCE</scope>
    <source>
        <strain evidence="2">JCM 19831</strain>
    </source>
</reference>
<feature type="compositionally biased region" description="Polar residues" evidence="1">
    <location>
        <begin position="1"/>
        <end position="12"/>
    </location>
</feature>
<gene>
    <name evidence="2" type="ORF">GCM10007977_007890</name>
</gene>
<feature type="region of interest" description="Disordered" evidence="1">
    <location>
        <begin position="1"/>
        <end position="43"/>
    </location>
</feature>
<evidence type="ECO:0000313" key="2">
    <source>
        <dbReference type="EMBL" id="GGM09186.1"/>
    </source>
</evidence>
<sequence>MTKPGSRSTRSAGSRPGPPTTTGRSSGPAAPPPPGRTTATGDNSIIGVAEDLLRAAARAAKPARLAAETQALGDCRYCTFHGATEGELERTLAAVDAAAQAYPSFAGIAVHRYDTWIALGD</sequence>